<name>A0A1G8EPK5_9PSED</name>
<dbReference type="RefSeq" id="WP_170842775.1">
    <property type="nucleotide sequence ID" value="NZ_FNDS01000002.1"/>
</dbReference>
<accession>A0A1G8EPK5</accession>
<dbReference type="AlphaFoldDB" id="A0A1G8EPK5"/>
<proteinExistence type="predicted"/>
<organism evidence="1 2">
    <name type="scientific">Pseudomonas panipatensis</name>
    <dbReference type="NCBI Taxonomy" id="428992"/>
    <lineage>
        <taxon>Bacteria</taxon>
        <taxon>Pseudomonadati</taxon>
        <taxon>Pseudomonadota</taxon>
        <taxon>Gammaproteobacteria</taxon>
        <taxon>Pseudomonadales</taxon>
        <taxon>Pseudomonadaceae</taxon>
        <taxon>Pseudomonas</taxon>
    </lineage>
</organism>
<keyword evidence="2" id="KW-1185">Reference proteome</keyword>
<evidence type="ECO:0000313" key="2">
    <source>
        <dbReference type="Proteomes" id="UP000199636"/>
    </source>
</evidence>
<protein>
    <submittedName>
        <fullName evidence="1">Uncharacterized protein</fullName>
    </submittedName>
</protein>
<evidence type="ECO:0000313" key="1">
    <source>
        <dbReference type="EMBL" id="SDH71659.1"/>
    </source>
</evidence>
<dbReference type="Proteomes" id="UP000199636">
    <property type="component" value="Unassembled WGS sequence"/>
</dbReference>
<dbReference type="STRING" id="428992.SAMN05216272_102693"/>
<dbReference type="EMBL" id="FNDS01000002">
    <property type="protein sequence ID" value="SDH71659.1"/>
    <property type="molecule type" value="Genomic_DNA"/>
</dbReference>
<gene>
    <name evidence="1" type="ORF">SAMN05216272_102693</name>
</gene>
<sequence length="54" mass="5806">MRHAVPLLIFVVLLAAIGTSHLVIQLREQSEQLAMLSSRLGPTAGCFPGVPRLP</sequence>
<reference evidence="2" key="1">
    <citation type="submission" date="2016-10" db="EMBL/GenBank/DDBJ databases">
        <authorList>
            <person name="Varghese N."/>
            <person name="Submissions S."/>
        </authorList>
    </citation>
    <scope>NUCLEOTIDE SEQUENCE [LARGE SCALE GENOMIC DNA]</scope>
    <source>
        <strain evidence="2">CCM 7469</strain>
    </source>
</reference>